<organism evidence="2 3">
    <name type="scientific">Lichtheimia corymbifera JMRC:FSU:9682</name>
    <dbReference type="NCBI Taxonomy" id="1263082"/>
    <lineage>
        <taxon>Eukaryota</taxon>
        <taxon>Fungi</taxon>
        <taxon>Fungi incertae sedis</taxon>
        <taxon>Mucoromycota</taxon>
        <taxon>Mucoromycotina</taxon>
        <taxon>Mucoromycetes</taxon>
        <taxon>Mucorales</taxon>
        <taxon>Lichtheimiaceae</taxon>
        <taxon>Lichtheimia</taxon>
    </lineage>
</organism>
<dbReference type="InterPro" id="IPR029071">
    <property type="entry name" value="Ubiquitin-like_domsf"/>
</dbReference>
<feature type="domain" description="Ubiquitin-like" evidence="1">
    <location>
        <begin position="97"/>
        <end position="171"/>
    </location>
</feature>
<proteinExistence type="predicted"/>
<dbReference type="CDD" id="cd17039">
    <property type="entry name" value="Ubl_ubiquitin_like"/>
    <property type="match status" value="1"/>
</dbReference>
<dbReference type="VEuPathDB" id="FungiDB:LCOR_09225.1"/>
<dbReference type="PROSITE" id="PS50053">
    <property type="entry name" value="UBIQUITIN_2"/>
    <property type="match status" value="1"/>
</dbReference>
<evidence type="ECO:0000313" key="3">
    <source>
        <dbReference type="Proteomes" id="UP000027586"/>
    </source>
</evidence>
<evidence type="ECO:0000259" key="1">
    <source>
        <dbReference type="PROSITE" id="PS50053"/>
    </source>
</evidence>
<name>A0A068S969_9FUNG</name>
<evidence type="ECO:0000313" key="2">
    <source>
        <dbReference type="EMBL" id="CDH58362.1"/>
    </source>
</evidence>
<dbReference type="AlphaFoldDB" id="A0A068S969"/>
<protein>
    <recommendedName>
        <fullName evidence="1">Ubiquitin-like domain-containing protein</fullName>
    </recommendedName>
</protein>
<dbReference type="EMBL" id="CBTN010000056">
    <property type="protein sequence ID" value="CDH58362.1"/>
    <property type="molecule type" value="Genomic_DNA"/>
</dbReference>
<comment type="caution">
    <text evidence="2">The sequence shown here is derived from an EMBL/GenBank/DDBJ whole genome shotgun (WGS) entry which is preliminary data.</text>
</comment>
<dbReference type="InterPro" id="IPR000626">
    <property type="entry name" value="Ubiquitin-like_dom"/>
</dbReference>
<accession>A0A068S969</accession>
<gene>
    <name evidence="2" type="ORF">LCOR_09225.1</name>
</gene>
<keyword evidence="3" id="KW-1185">Reference proteome</keyword>
<dbReference type="Proteomes" id="UP000027586">
    <property type="component" value="Unassembled WGS sequence"/>
</dbReference>
<sequence>MASTAEILLAPFPGETLSVPYLGYEPVSMLIDRATNLLSSKYLIEGVAIHFNGVGIHDTKKTIDECKVYGNLITMNFMHDPVPPVGRPSPVPGEEKFHFFIINGAGKVYKLAASESNTGNDIKWKLYQRLGIGTYKQRLYFVGQSLGADRLVDCGVGEGCSSLPSLLQQGR</sequence>
<dbReference type="SUPFAM" id="SSF54236">
    <property type="entry name" value="Ubiquitin-like"/>
    <property type="match status" value="1"/>
</dbReference>
<reference evidence="2" key="1">
    <citation type="submission" date="2013-08" db="EMBL/GenBank/DDBJ databases">
        <title>Gene expansion shapes genome architecture in the human pathogen Lichtheimia corymbifera: an evolutionary genomics analysis in the ancient terrestrial Mucorales (Mucoromycotina).</title>
        <authorList>
            <person name="Schwartze V.U."/>
            <person name="Winter S."/>
            <person name="Shelest E."/>
            <person name="Marcet-Houben M."/>
            <person name="Horn F."/>
            <person name="Wehner S."/>
            <person name="Hoffmann K."/>
            <person name="Riege K."/>
            <person name="Sammeth M."/>
            <person name="Nowrousian M."/>
            <person name="Valiante V."/>
            <person name="Linde J."/>
            <person name="Jacobsen I.D."/>
            <person name="Marz M."/>
            <person name="Brakhage A.A."/>
            <person name="Gabaldon T."/>
            <person name="Bocker S."/>
            <person name="Voigt K."/>
        </authorList>
    </citation>
    <scope>NUCLEOTIDE SEQUENCE [LARGE SCALE GENOMIC DNA]</scope>
    <source>
        <strain evidence="2">FSU 9682</strain>
    </source>
</reference>
<dbReference type="OrthoDB" id="2272575at2759"/>
<dbReference type="Gene3D" id="3.10.20.90">
    <property type="entry name" value="Phosphatidylinositol 3-kinase Catalytic Subunit, Chain A, domain 1"/>
    <property type="match status" value="1"/>
</dbReference>